<keyword evidence="2" id="KW-1185">Reference proteome</keyword>
<dbReference type="EMBL" id="JAENHM010000051">
    <property type="protein sequence ID" value="MBK1839079.1"/>
    <property type="molecule type" value="Genomic_DNA"/>
</dbReference>
<protein>
    <submittedName>
        <fullName evidence="1">Uncharacterized protein</fullName>
    </submittedName>
</protein>
<evidence type="ECO:0000313" key="2">
    <source>
        <dbReference type="Proteomes" id="UP000652760"/>
    </source>
</evidence>
<reference evidence="2" key="1">
    <citation type="submission" date="2021-01" db="EMBL/GenBank/DDBJ databases">
        <title>Genome public.</title>
        <authorList>
            <person name="Liu C."/>
            <person name="Sun Q."/>
        </authorList>
    </citation>
    <scope>NUCLEOTIDE SEQUENCE [LARGE SCALE GENOMIC DNA]</scope>
    <source>
        <strain evidence="2">YIM B02556</strain>
    </source>
</reference>
<dbReference type="Proteomes" id="UP000652760">
    <property type="component" value="Unassembled WGS sequence"/>
</dbReference>
<accession>A0ABS1F6M1</accession>
<dbReference type="RefSeq" id="WP_200194775.1">
    <property type="nucleotide sequence ID" value="NZ_JAENHM010000051.1"/>
</dbReference>
<gene>
    <name evidence="1" type="ORF">JHL17_16835</name>
</gene>
<name>A0ABS1F6M1_9PROT</name>
<sequence>MSTAISKAAAATETVQERVARVMYRLQQDFSSRIVNGHGVYADPSRQRQALSSVISESNAARDLMNATTWLAD</sequence>
<evidence type="ECO:0000313" key="1">
    <source>
        <dbReference type="EMBL" id="MBK1839079.1"/>
    </source>
</evidence>
<comment type="caution">
    <text evidence="1">The sequence shown here is derived from an EMBL/GenBank/DDBJ whole genome shotgun (WGS) entry which is preliminary data.</text>
</comment>
<proteinExistence type="predicted"/>
<organism evidence="1 2">
    <name type="scientific">Azospirillum endophyticum</name>
    <dbReference type="NCBI Taxonomy" id="2800326"/>
    <lineage>
        <taxon>Bacteria</taxon>
        <taxon>Pseudomonadati</taxon>
        <taxon>Pseudomonadota</taxon>
        <taxon>Alphaproteobacteria</taxon>
        <taxon>Rhodospirillales</taxon>
        <taxon>Azospirillaceae</taxon>
        <taxon>Azospirillum</taxon>
    </lineage>
</organism>